<dbReference type="InterPro" id="IPR006127">
    <property type="entry name" value="ZnuA-like"/>
</dbReference>
<keyword evidence="4" id="KW-0479">Metal-binding</keyword>
<evidence type="ECO:0000313" key="8">
    <source>
        <dbReference type="Proteomes" id="UP000295719"/>
    </source>
</evidence>
<evidence type="ECO:0000256" key="2">
    <source>
        <dbReference type="ARBA" id="ARBA00011028"/>
    </source>
</evidence>
<dbReference type="AlphaFoldDB" id="A0A4R3YZR8"/>
<evidence type="ECO:0000256" key="3">
    <source>
        <dbReference type="ARBA" id="ARBA00022448"/>
    </source>
</evidence>
<comment type="similarity">
    <text evidence="2 6">Belongs to the bacterial solute-binding protein 9 family.</text>
</comment>
<dbReference type="InterPro" id="IPR006129">
    <property type="entry name" value="AdhesinB"/>
</dbReference>
<dbReference type="Gene3D" id="3.40.50.1980">
    <property type="entry name" value="Nitrogenase molybdenum iron protein domain"/>
    <property type="match status" value="2"/>
</dbReference>
<dbReference type="InterPro" id="IPR050492">
    <property type="entry name" value="Bact_metal-bind_prot9"/>
</dbReference>
<name>A0A4R3YZR8_9GAMM</name>
<dbReference type="PANTHER" id="PTHR42953:SF1">
    <property type="entry name" value="METAL-BINDING PROTEIN HI_0362-RELATED"/>
    <property type="match status" value="1"/>
</dbReference>
<accession>A0A4R3YZR8</accession>
<protein>
    <submittedName>
        <fullName evidence="7">Manganese/iron transport system substrate-binding protein</fullName>
    </submittedName>
</protein>
<evidence type="ECO:0000256" key="4">
    <source>
        <dbReference type="ARBA" id="ARBA00022723"/>
    </source>
</evidence>
<dbReference type="Pfam" id="PF01297">
    <property type="entry name" value="ZnuA"/>
    <property type="match status" value="1"/>
</dbReference>
<dbReference type="GO" id="GO:0030001">
    <property type="term" value="P:metal ion transport"/>
    <property type="evidence" value="ECO:0007669"/>
    <property type="project" value="InterPro"/>
</dbReference>
<evidence type="ECO:0000256" key="5">
    <source>
        <dbReference type="ARBA" id="ARBA00022729"/>
    </source>
</evidence>
<dbReference type="PRINTS" id="PR00691">
    <property type="entry name" value="ADHESINB"/>
</dbReference>
<dbReference type="PANTHER" id="PTHR42953">
    <property type="entry name" value="HIGH-AFFINITY ZINC UPTAKE SYSTEM PROTEIN ZNUA-RELATED"/>
    <property type="match status" value="1"/>
</dbReference>
<evidence type="ECO:0000256" key="1">
    <source>
        <dbReference type="ARBA" id="ARBA00004196"/>
    </source>
</evidence>
<dbReference type="PRINTS" id="PR00690">
    <property type="entry name" value="ADHESNFAMILY"/>
</dbReference>
<gene>
    <name evidence="7" type="ORF">EDC52_103393</name>
</gene>
<dbReference type="Proteomes" id="UP000295719">
    <property type="component" value="Unassembled WGS sequence"/>
</dbReference>
<comment type="caution">
    <text evidence="7">The sequence shown here is derived from an EMBL/GenBank/DDBJ whole genome shotgun (WGS) entry which is preliminary data.</text>
</comment>
<proteinExistence type="inferred from homology"/>
<evidence type="ECO:0000256" key="6">
    <source>
        <dbReference type="RuleBase" id="RU003512"/>
    </source>
</evidence>
<dbReference type="EMBL" id="SMCR01000003">
    <property type="protein sequence ID" value="TCV98301.1"/>
    <property type="molecule type" value="Genomic_DNA"/>
</dbReference>
<dbReference type="SUPFAM" id="SSF53807">
    <property type="entry name" value="Helical backbone' metal receptor"/>
    <property type="match status" value="1"/>
</dbReference>
<reference evidence="7 8" key="1">
    <citation type="submission" date="2019-03" db="EMBL/GenBank/DDBJ databases">
        <title>Genomic Encyclopedia of Type Strains, Phase IV (KMG-IV): sequencing the most valuable type-strain genomes for metagenomic binning, comparative biology and taxonomic classification.</title>
        <authorList>
            <person name="Goeker M."/>
        </authorList>
    </citation>
    <scope>NUCLEOTIDE SEQUENCE [LARGE SCALE GENOMIC DNA]</scope>
    <source>
        <strain evidence="7 8">DSM 19580</strain>
    </source>
</reference>
<dbReference type="OrthoDB" id="9793396at2"/>
<dbReference type="InterPro" id="IPR006128">
    <property type="entry name" value="Lipoprotein_PsaA-like"/>
</dbReference>
<comment type="subcellular location">
    <subcellularLocation>
        <location evidence="1">Cell envelope</location>
    </subcellularLocation>
</comment>
<sequence length="320" mass="35340">MPMPVSLQKSGFLLRSPFTLRLMLIGMVISLFSGALQAEEAKARADSGKKFKVITTFTVIQDIARNVAGDAADVESITKPGAEIHDYQPTPRDIVKTQSADLILWNGLNLERWFSRFFENVHDVPSVVVTEGITPLPIREGPYNGNPNPHAWMSPANARIYVENIRAALATYDPANAEIYQRNAAAYIQKINQIDAPLRARLDKIPAAQRYLVTSEGAFSYLTRDYNLKEAYLWPINADEQGTPQQVRQVIDIVRANQIPVVFSESTISDKPARQVSKETGAKYGGVLYVDSLSTANGPVPTYIDLLNSTVNTIAKGFGK</sequence>
<keyword evidence="8" id="KW-1185">Reference proteome</keyword>
<dbReference type="GO" id="GO:0030313">
    <property type="term" value="C:cell envelope"/>
    <property type="evidence" value="ECO:0007669"/>
    <property type="project" value="UniProtKB-SubCell"/>
</dbReference>
<organism evidence="7 8">
    <name type="scientific">Biostraticola tofi</name>
    <dbReference type="NCBI Taxonomy" id="466109"/>
    <lineage>
        <taxon>Bacteria</taxon>
        <taxon>Pseudomonadati</taxon>
        <taxon>Pseudomonadota</taxon>
        <taxon>Gammaproteobacteria</taxon>
        <taxon>Enterobacterales</taxon>
        <taxon>Bruguierivoracaceae</taxon>
        <taxon>Biostraticola</taxon>
    </lineage>
</organism>
<dbReference type="GO" id="GO:0046872">
    <property type="term" value="F:metal ion binding"/>
    <property type="evidence" value="ECO:0007669"/>
    <property type="project" value="UniProtKB-KW"/>
</dbReference>
<dbReference type="GO" id="GO:0007155">
    <property type="term" value="P:cell adhesion"/>
    <property type="evidence" value="ECO:0007669"/>
    <property type="project" value="InterPro"/>
</dbReference>
<keyword evidence="5" id="KW-0732">Signal</keyword>
<dbReference type="CDD" id="cd01137">
    <property type="entry name" value="PsaA"/>
    <property type="match status" value="1"/>
</dbReference>
<keyword evidence="3 6" id="KW-0813">Transport</keyword>
<evidence type="ECO:0000313" key="7">
    <source>
        <dbReference type="EMBL" id="TCV98301.1"/>
    </source>
</evidence>